<feature type="domain" description="RecX second three-helical" evidence="6">
    <location>
        <begin position="70"/>
        <end position="111"/>
    </location>
</feature>
<dbReference type="InterPro" id="IPR003783">
    <property type="entry name" value="Regulatory_RecX"/>
</dbReference>
<protein>
    <recommendedName>
        <fullName evidence="3">Regulatory protein RecX</fullName>
    </recommendedName>
</protein>
<sequence length="177" mass="20008">MQPADTAKHEQTSSADGSDESYGRALQVAFRFMNFRSRSVDEVRKRIGREYSEPVTQRVLEALAGYGYLDDAAFAVAWRDARNRRGPRGVALLRRELRQKGLQADVIDAALEQVDEDVNAYRAGARRAERWLQADGITAGEFRTKMWGFLQRRGFSSGVCRDTVERLRMDFAGGPDD</sequence>
<dbReference type="InterPro" id="IPR053924">
    <property type="entry name" value="RecX_HTH_2nd"/>
</dbReference>
<evidence type="ECO:0000256" key="2">
    <source>
        <dbReference type="ARBA" id="ARBA00009695"/>
    </source>
</evidence>
<evidence type="ECO:0000313" key="7">
    <source>
        <dbReference type="EMBL" id="CAI8036520.1"/>
    </source>
</evidence>
<gene>
    <name evidence="7" type="ORF">GBAR_LOCUS20461</name>
</gene>
<evidence type="ECO:0000256" key="3">
    <source>
        <dbReference type="ARBA" id="ARBA00018111"/>
    </source>
</evidence>
<dbReference type="AlphaFoldDB" id="A0AA35X3B5"/>
<feature type="region of interest" description="Disordered" evidence="5">
    <location>
        <begin position="1"/>
        <end position="20"/>
    </location>
</feature>
<feature type="compositionally biased region" description="Basic and acidic residues" evidence="5">
    <location>
        <begin position="1"/>
        <end position="11"/>
    </location>
</feature>
<comment type="similarity">
    <text evidence="2">Belongs to the RecX family.</text>
</comment>
<evidence type="ECO:0000256" key="1">
    <source>
        <dbReference type="ARBA" id="ARBA00004496"/>
    </source>
</evidence>
<dbReference type="HAMAP" id="MF_01114">
    <property type="entry name" value="RecX"/>
    <property type="match status" value="1"/>
</dbReference>
<dbReference type="Pfam" id="PF02631">
    <property type="entry name" value="RecX_HTH2"/>
    <property type="match status" value="1"/>
</dbReference>
<comment type="subcellular location">
    <subcellularLocation>
        <location evidence="1">Cytoplasm</location>
    </subcellularLocation>
</comment>
<keyword evidence="8" id="KW-1185">Reference proteome</keyword>
<dbReference type="GO" id="GO:0005737">
    <property type="term" value="C:cytoplasm"/>
    <property type="evidence" value="ECO:0007669"/>
    <property type="project" value="UniProtKB-SubCell"/>
</dbReference>
<dbReference type="InterPro" id="IPR036388">
    <property type="entry name" value="WH-like_DNA-bd_sf"/>
</dbReference>
<reference evidence="7" key="1">
    <citation type="submission" date="2023-03" db="EMBL/GenBank/DDBJ databases">
        <authorList>
            <person name="Steffen K."/>
            <person name="Cardenas P."/>
        </authorList>
    </citation>
    <scope>NUCLEOTIDE SEQUENCE</scope>
</reference>
<keyword evidence="4" id="KW-0963">Cytoplasm</keyword>
<organism evidence="7 8">
    <name type="scientific">Geodia barretti</name>
    <name type="common">Barrett's horny sponge</name>
    <dbReference type="NCBI Taxonomy" id="519541"/>
    <lineage>
        <taxon>Eukaryota</taxon>
        <taxon>Metazoa</taxon>
        <taxon>Porifera</taxon>
        <taxon>Demospongiae</taxon>
        <taxon>Heteroscleromorpha</taxon>
        <taxon>Tetractinellida</taxon>
        <taxon>Astrophorina</taxon>
        <taxon>Geodiidae</taxon>
        <taxon>Geodia</taxon>
    </lineage>
</organism>
<evidence type="ECO:0000313" key="8">
    <source>
        <dbReference type="Proteomes" id="UP001174909"/>
    </source>
</evidence>
<evidence type="ECO:0000259" key="6">
    <source>
        <dbReference type="Pfam" id="PF02631"/>
    </source>
</evidence>
<name>A0AA35X3B5_GEOBA</name>
<dbReference type="PANTHER" id="PTHR33602:SF1">
    <property type="entry name" value="REGULATORY PROTEIN RECX FAMILY PROTEIN"/>
    <property type="match status" value="1"/>
</dbReference>
<dbReference type="GO" id="GO:0006282">
    <property type="term" value="P:regulation of DNA repair"/>
    <property type="evidence" value="ECO:0007669"/>
    <property type="project" value="InterPro"/>
</dbReference>
<accession>A0AA35X3B5</accession>
<evidence type="ECO:0000256" key="4">
    <source>
        <dbReference type="ARBA" id="ARBA00022490"/>
    </source>
</evidence>
<dbReference type="Proteomes" id="UP001174909">
    <property type="component" value="Unassembled WGS sequence"/>
</dbReference>
<proteinExistence type="inferred from homology"/>
<dbReference type="Gene3D" id="1.10.10.10">
    <property type="entry name" value="Winged helix-like DNA-binding domain superfamily/Winged helix DNA-binding domain"/>
    <property type="match status" value="2"/>
</dbReference>
<dbReference type="EMBL" id="CASHTH010002875">
    <property type="protein sequence ID" value="CAI8036520.1"/>
    <property type="molecule type" value="Genomic_DNA"/>
</dbReference>
<comment type="caution">
    <text evidence="7">The sequence shown here is derived from an EMBL/GenBank/DDBJ whole genome shotgun (WGS) entry which is preliminary data.</text>
</comment>
<evidence type="ECO:0000256" key="5">
    <source>
        <dbReference type="SAM" id="MobiDB-lite"/>
    </source>
</evidence>
<dbReference type="PANTHER" id="PTHR33602">
    <property type="entry name" value="REGULATORY PROTEIN RECX FAMILY PROTEIN"/>
    <property type="match status" value="1"/>
</dbReference>